<dbReference type="PANTHER" id="PTHR47926:SF347">
    <property type="entry name" value="PENTATRICOPEPTIDE REPEAT-CONTAINING PROTEIN"/>
    <property type="match status" value="1"/>
</dbReference>
<dbReference type="AlphaFoldDB" id="A0A4Y7KID6"/>
<feature type="repeat" description="PPR" evidence="2">
    <location>
        <begin position="230"/>
        <end position="260"/>
    </location>
</feature>
<protein>
    <recommendedName>
        <fullName evidence="5">DYW domain-containing protein</fullName>
    </recommendedName>
</protein>
<proteinExistence type="predicted"/>
<dbReference type="PROSITE" id="PS51375">
    <property type="entry name" value="PPR"/>
    <property type="match status" value="2"/>
</dbReference>
<dbReference type="SUPFAM" id="SSF48452">
    <property type="entry name" value="TPR-like"/>
    <property type="match status" value="1"/>
</dbReference>
<dbReference type="GO" id="GO:0003723">
    <property type="term" value="F:RNA binding"/>
    <property type="evidence" value="ECO:0007669"/>
    <property type="project" value="InterPro"/>
</dbReference>
<dbReference type="GO" id="GO:0009451">
    <property type="term" value="P:RNA modification"/>
    <property type="evidence" value="ECO:0007669"/>
    <property type="project" value="InterPro"/>
</dbReference>
<dbReference type="OMA" id="IMLRHEM"/>
<dbReference type="Gramene" id="RZC71828">
    <property type="protein sequence ID" value="RZC71828"/>
    <property type="gene ID" value="C5167_034979"/>
</dbReference>
<evidence type="ECO:0008006" key="5">
    <source>
        <dbReference type="Google" id="ProtNLM"/>
    </source>
</evidence>
<dbReference type="Proteomes" id="UP000316621">
    <property type="component" value="Chromosome 7"/>
</dbReference>
<dbReference type="Pfam" id="PF20431">
    <property type="entry name" value="E_motif"/>
    <property type="match status" value="1"/>
</dbReference>
<name>A0A4Y7KID6_PAPSO</name>
<dbReference type="InterPro" id="IPR046960">
    <property type="entry name" value="PPR_At4g14850-like_plant"/>
</dbReference>
<dbReference type="InterPro" id="IPR002885">
    <property type="entry name" value="PPR_rpt"/>
</dbReference>
<dbReference type="FunFam" id="1.25.40.10:FF:000427">
    <property type="entry name" value="Pentatricopeptide repeat-containing protein chloroplastic"/>
    <property type="match status" value="1"/>
</dbReference>
<evidence type="ECO:0000313" key="4">
    <source>
        <dbReference type="Proteomes" id="UP000316621"/>
    </source>
</evidence>
<reference evidence="3 4" key="1">
    <citation type="journal article" date="2018" name="Science">
        <title>The opium poppy genome and morphinan production.</title>
        <authorList>
            <person name="Guo L."/>
            <person name="Winzer T."/>
            <person name="Yang X."/>
            <person name="Li Y."/>
            <person name="Ning Z."/>
            <person name="He Z."/>
            <person name="Teodor R."/>
            <person name="Lu Y."/>
            <person name="Bowser T.A."/>
            <person name="Graham I.A."/>
            <person name="Ye K."/>
        </authorList>
    </citation>
    <scope>NUCLEOTIDE SEQUENCE [LARGE SCALE GENOMIC DNA]</scope>
    <source>
        <strain evidence="4">cv. HN1</strain>
        <tissue evidence="3">Leaves</tissue>
    </source>
</reference>
<dbReference type="OrthoDB" id="736185at2759"/>
<dbReference type="Gene3D" id="1.25.40.10">
    <property type="entry name" value="Tetratricopeptide repeat domain"/>
    <property type="match status" value="3"/>
</dbReference>
<keyword evidence="1" id="KW-0677">Repeat</keyword>
<dbReference type="FunFam" id="1.25.40.10:FF:001093">
    <property type="entry name" value="Pentatricopeptide repeat-containing protein At2g34400"/>
    <property type="match status" value="1"/>
</dbReference>
<evidence type="ECO:0000313" key="3">
    <source>
        <dbReference type="EMBL" id="RZC71828.1"/>
    </source>
</evidence>
<organism evidence="3 4">
    <name type="scientific">Papaver somniferum</name>
    <name type="common">Opium poppy</name>
    <dbReference type="NCBI Taxonomy" id="3469"/>
    <lineage>
        <taxon>Eukaryota</taxon>
        <taxon>Viridiplantae</taxon>
        <taxon>Streptophyta</taxon>
        <taxon>Embryophyta</taxon>
        <taxon>Tracheophyta</taxon>
        <taxon>Spermatophyta</taxon>
        <taxon>Magnoliopsida</taxon>
        <taxon>Ranunculales</taxon>
        <taxon>Papaveraceae</taxon>
        <taxon>Papaveroideae</taxon>
        <taxon>Papaver</taxon>
    </lineage>
</organism>
<gene>
    <name evidence="3" type="ORF">C5167_034979</name>
</gene>
<dbReference type="NCBIfam" id="TIGR00756">
    <property type="entry name" value="PPR"/>
    <property type="match status" value="3"/>
</dbReference>
<dbReference type="Pfam" id="PF13041">
    <property type="entry name" value="PPR_2"/>
    <property type="match status" value="1"/>
</dbReference>
<feature type="repeat" description="PPR" evidence="2">
    <location>
        <begin position="129"/>
        <end position="163"/>
    </location>
</feature>
<keyword evidence="4" id="KW-1185">Reference proteome</keyword>
<dbReference type="PANTHER" id="PTHR47926">
    <property type="entry name" value="PENTATRICOPEPTIDE REPEAT-CONTAINING PROTEIN"/>
    <property type="match status" value="1"/>
</dbReference>
<dbReference type="InterPro" id="IPR046848">
    <property type="entry name" value="E_motif"/>
</dbReference>
<accession>A0A4Y7KID6</accession>
<dbReference type="EMBL" id="CM010721">
    <property type="protein sequence ID" value="RZC71828.1"/>
    <property type="molecule type" value="Genomic_DNA"/>
</dbReference>
<sequence length="454" mass="51070">MKFCLLLRSAVKHQTHHFHTHPGSPSTNTLLKDYVKTKATQKALLLFRNLWSKKNKAIDSFSLLFVLKSCTIRSSAGTAMGEGKQFHGLIVNLGFQNIIFLQSAMINMYSAYGSLDDAQQMFDEIVAKNVVCWTSLISAYVDNGKPSKALKLFRQMQMETVEPDQVTVTVALSACADLGALEMGEWIHTYVRRQGFDIDLSLNNALINMYAKCGNVKMARRIFDRIKVKDVTTWTSMIVGHAVHGQAVEALELFREMTAADDSNSKKSVIRPNDITFVGVLIACSRGGLVEQGLYHFQSMRNKYKLKPRISHCGCIVDLLCRAGFVQKAYDFVIDMPIKPNAVIWRTLLGACSLQHNTKLAENARHRLLELEPDYAGDDVTISNTYAAAGMWDEKMTARDRVKQRRIPGCSSIEVDCEVHEFVVQDKKHPKCNAIYEILECMMKSMKNHGYGHA</sequence>
<dbReference type="Pfam" id="PF01535">
    <property type="entry name" value="PPR"/>
    <property type="match status" value="2"/>
</dbReference>
<evidence type="ECO:0000256" key="1">
    <source>
        <dbReference type="ARBA" id="ARBA00022737"/>
    </source>
</evidence>
<dbReference type="InterPro" id="IPR011990">
    <property type="entry name" value="TPR-like_helical_dom_sf"/>
</dbReference>
<evidence type="ECO:0000256" key="2">
    <source>
        <dbReference type="PROSITE-ProRule" id="PRU00708"/>
    </source>
</evidence>